<organism evidence="3 4">
    <name type="scientific">Rubroshorea leprosula</name>
    <dbReference type="NCBI Taxonomy" id="152421"/>
    <lineage>
        <taxon>Eukaryota</taxon>
        <taxon>Viridiplantae</taxon>
        <taxon>Streptophyta</taxon>
        <taxon>Embryophyta</taxon>
        <taxon>Tracheophyta</taxon>
        <taxon>Spermatophyta</taxon>
        <taxon>Magnoliopsida</taxon>
        <taxon>eudicotyledons</taxon>
        <taxon>Gunneridae</taxon>
        <taxon>Pentapetalae</taxon>
        <taxon>rosids</taxon>
        <taxon>malvids</taxon>
        <taxon>Malvales</taxon>
        <taxon>Dipterocarpaceae</taxon>
        <taxon>Rubroshorea</taxon>
    </lineage>
</organism>
<comment type="caution">
    <text evidence="3">The sequence shown here is derived from an EMBL/GenBank/DDBJ whole genome shotgun (WGS) entry which is preliminary data.</text>
</comment>
<keyword evidence="4" id="KW-1185">Reference proteome</keyword>
<dbReference type="AlphaFoldDB" id="A0AAV5JYE8"/>
<dbReference type="InterPro" id="IPR057135">
    <property type="entry name" value="At4g27190-like_LRR"/>
</dbReference>
<evidence type="ECO:0000256" key="1">
    <source>
        <dbReference type="ARBA" id="ARBA00022821"/>
    </source>
</evidence>
<dbReference type="EMBL" id="BPVZ01000045">
    <property type="protein sequence ID" value="GKV16387.1"/>
    <property type="molecule type" value="Genomic_DNA"/>
</dbReference>
<evidence type="ECO:0000313" key="3">
    <source>
        <dbReference type="EMBL" id="GKV16387.1"/>
    </source>
</evidence>
<dbReference type="Proteomes" id="UP001054252">
    <property type="component" value="Unassembled WGS sequence"/>
</dbReference>
<gene>
    <name evidence="3" type="ORF">SLEP1_g27038</name>
</gene>
<proteinExistence type="predicted"/>
<dbReference type="SUPFAM" id="SSF52047">
    <property type="entry name" value="RNI-like"/>
    <property type="match status" value="1"/>
</dbReference>
<name>A0AAV5JYE8_9ROSI</name>
<dbReference type="Pfam" id="PF23247">
    <property type="entry name" value="LRR_RPS2"/>
    <property type="match status" value="1"/>
</dbReference>
<evidence type="ECO:0000259" key="2">
    <source>
        <dbReference type="Pfam" id="PF23247"/>
    </source>
</evidence>
<sequence length="234" mass="26416">MRSSLNKTALLENASELGLCIISDCEETEYVVNLDSSSSSACSSLVNKLEDLYLWDLPRLWVLVRVEGVATPPRFFSNLKTLEIDGCSGIRQLLPLELLQALPNLEVIWVIGCEQMEEIIASSNLNASPDKFTFTFPKLRDFHLSNLPQLKSICSANGVMVCDSIERIWITKCPELKRIPVQLPLLNNGQPSPPPHLSNITIDGRSKEWWESVVEWDYPNAKNILQPFLELVDY</sequence>
<dbReference type="PANTHER" id="PTHR33463">
    <property type="entry name" value="NB-ARC DOMAIN-CONTAINING PROTEIN-RELATED"/>
    <property type="match status" value="1"/>
</dbReference>
<dbReference type="InterPro" id="IPR050905">
    <property type="entry name" value="Plant_NBS-LRR"/>
</dbReference>
<accession>A0AAV5JYE8</accession>
<dbReference type="Gene3D" id="3.80.10.10">
    <property type="entry name" value="Ribonuclease Inhibitor"/>
    <property type="match status" value="1"/>
</dbReference>
<feature type="domain" description="Disease resistance protein At4g27190-like leucine-rich repeats" evidence="2">
    <location>
        <begin position="72"/>
        <end position="179"/>
    </location>
</feature>
<keyword evidence="1" id="KW-0611">Plant defense</keyword>
<dbReference type="PANTHER" id="PTHR33463:SF187">
    <property type="entry name" value="AND NB-ARC DOMAIN DISEASE RESISTANCE PROTEIN, PUTATIVE-RELATED"/>
    <property type="match status" value="1"/>
</dbReference>
<evidence type="ECO:0000313" key="4">
    <source>
        <dbReference type="Proteomes" id="UP001054252"/>
    </source>
</evidence>
<protein>
    <recommendedName>
        <fullName evidence="2">Disease resistance protein At4g27190-like leucine-rich repeats domain-containing protein</fullName>
    </recommendedName>
</protein>
<dbReference type="InterPro" id="IPR032675">
    <property type="entry name" value="LRR_dom_sf"/>
</dbReference>
<reference evidence="3 4" key="1">
    <citation type="journal article" date="2021" name="Commun. Biol.">
        <title>The genome of Shorea leprosula (Dipterocarpaceae) highlights the ecological relevance of drought in aseasonal tropical rainforests.</title>
        <authorList>
            <person name="Ng K.K.S."/>
            <person name="Kobayashi M.J."/>
            <person name="Fawcett J.A."/>
            <person name="Hatakeyama M."/>
            <person name="Paape T."/>
            <person name="Ng C.H."/>
            <person name="Ang C.C."/>
            <person name="Tnah L.H."/>
            <person name="Lee C.T."/>
            <person name="Nishiyama T."/>
            <person name="Sese J."/>
            <person name="O'Brien M.J."/>
            <person name="Copetti D."/>
            <person name="Mohd Noor M.I."/>
            <person name="Ong R.C."/>
            <person name="Putra M."/>
            <person name="Sireger I.Z."/>
            <person name="Indrioko S."/>
            <person name="Kosugi Y."/>
            <person name="Izuno A."/>
            <person name="Isagi Y."/>
            <person name="Lee S.L."/>
            <person name="Shimizu K.K."/>
        </authorList>
    </citation>
    <scope>NUCLEOTIDE SEQUENCE [LARGE SCALE GENOMIC DNA]</scope>
    <source>
        <strain evidence="3">214</strain>
    </source>
</reference>